<sequence>MPPPTPPMDEPVPVNDGFLRLTDELVEEVFFRLGPDEPSRLVRASAVRKHWRRILADAGFCRRYREFHKTPPVLGLFNEDTSFVPTSALLPAQPEWRPRRRTMAAVDCRHGRALITPYNRYFGDFGEGEPFDLTVLDPLTGHRRRVSCPDNNVLWFSAAVLCAAQGCDHHGCQEGHFRVAFVTTDQQKRVTSGWLYSSETRAWNKLSSAHHHNVTKYTFNQRVPSVLVGDAIYFNIDGVIKCDLGTLRLSMFERPTNVKGRLMTAEDGGLGFAAVVDVTNLTLWSMETGLDEGAMGWSKLRVIDLSTLLPDGVLSIPMPEYEISCFAEGSQVIFISIGACHMVDLKSRRVWKVSPPGRKFFPYMSFYMPAMEAGSTGQGQ</sequence>
<accession>A0ACD6A732</accession>
<protein>
    <submittedName>
        <fullName evidence="1">Uncharacterized protein</fullName>
    </submittedName>
</protein>
<reference evidence="1" key="2">
    <citation type="submission" date="2025-09" db="UniProtKB">
        <authorList>
            <consortium name="EnsemblPlants"/>
        </authorList>
    </citation>
    <scope>IDENTIFICATION</scope>
</reference>
<organism evidence="1 2">
    <name type="scientific">Avena sativa</name>
    <name type="common">Oat</name>
    <dbReference type="NCBI Taxonomy" id="4498"/>
    <lineage>
        <taxon>Eukaryota</taxon>
        <taxon>Viridiplantae</taxon>
        <taxon>Streptophyta</taxon>
        <taxon>Embryophyta</taxon>
        <taxon>Tracheophyta</taxon>
        <taxon>Spermatophyta</taxon>
        <taxon>Magnoliopsida</taxon>
        <taxon>Liliopsida</taxon>
        <taxon>Poales</taxon>
        <taxon>Poaceae</taxon>
        <taxon>BOP clade</taxon>
        <taxon>Pooideae</taxon>
        <taxon>Poodae</taxon>
        <taxon>Poeae</taxon>
        <taxon>Poeae Chloroplast Group 1 (Aveneae type)</taxon>
        <taxon>Aveninae</taxon>
        <taxon>Avena</taxon>
    </lineage>
</organism>
<keyword evidence="2" id="KW-1185">Reference proteome</keyword>
<dbReference type="EnsemblPlants" id="AVESA.00010b.r2.7CG0708330.1">
    <property type="protein sequence ID" value="AVESA.00010b.r2.7CG0708330.1.CDS"/>
    <property type="gene ID" value="AVESA.00010b.r2.7CG0708330"/>
</dbReference>
<name>A0ACD6A732_AVESA</name>
<evidence type="ECO:0000313" key="1">
    <source>
        <dbReference type="EnsemblPlants" id="AVESA.00010b.r2.7CG0708330.1.CDS"/>
    </source>
</evidence>
<proteinExistence type="predicted"/>
<evidence type="ECO:0000313" key="2">
    <source>
        <dbReference type="Proteomes" id="UP001732700"/>
    </source>
</evidence>
<dbReference type="Proteomes" id="UP001732700">
    <property type="component" value="Chromosome 7C"/>
</dbReference>
<reference evidence="1" key="1">
    <citation type="submission" date="2021-05" db="EMBL/GenBank/DDBJ databases">
        <authorList>
            <person name="Scholz U."/>
            <person name="Mascher M."/>
            <person name="Fiebig A."/>
        </authorList>
    </citation>
    <scope>NUCLEOTIDE SEQUENCE [LARGE SCALE GENOMIC DNA]</scope>
</reference>